<gene>
    <name evidence="4" type="primary">LOC140005324</name>
</gene>
<feature type="region of interest" description="Disordered" evidence="2">
    <location>
        <begin position="448"/>
        <end position="471"/>
    </location>
</feature>
<dbReference type="PANTHER" id="PTHR33476">
    <property type="entry name" value="EMB|CAB62613.1"/>
    <property type="match status" value="1"/>
</dbReference>
<keyword evidence="1" id="KW-0175">Coiled coil</keyword>
<dbReference type="PANTHER" id="PTHR33476:SF7">
    <property type="entry name" value="EMB|CAB62613.1"/>
    <property type="match status" value="1"/>
</dbReference>
<feature type="coiled-coil region" evidence="1">
    <location>
        <begin position="391"/>
        <end position="418"/>
    </location>
</feature>
<proteinExistence type="predicted"/>
<evidence type="ECO:0000313" key="4">
    <source>
        <dbReference type="RefSeq" id="XP_071902267.1"/>
    </source>
</evidence>
<feature type="coiled-coil region" evidence="1">
    <location>
        <begin position="316"/>
        <end position="343"/>
    </location>
</feature>
<evidence type="ECO:0000313" key="3">
    <source>
        <dbReference type="Proteomes" id="UP001652660"/>
    </source>
</evidence>
<keyword evidence="3" id="KW-1185">Reference proteome</keyword>
<feature type="coiled-coil region" evidence="1">
    <location>
        <begin position="486"/>
        <end position="513"/>
    </location>
</feature>
<reference evidence="4" key="1">
    <citation type="submission" date="2025-08" db="UniProtKB">
        <authorList>
            <consortium name="RefSeq"/>
        </authorList>
    </citation>
    <scope>IDENTIFICATION</scope>
    <source>
        <tissue evidence="4">Leaves</tissue>
    </source>
</reference>
<dbReference type="Proteomes" id="UP001652660">
    <property type="component" value="Chromosome 4c"/>
</dbReference>
<sequence>MDIWVVAAAAGAGYVAQHWKNFVKSRRSFPDSSCESPTFRPESLSSNQQAKGENSWPCDVLCGKKLEVELFLEKERLARDSSVPDIASTIGDCADCYTHSASNLVPGSSSYEDVHVAREGVGMCGDKDETYQDLSLLPSTQETAVSYGFARKKSSLRSRRTNGQSLKPLNSMESCLLAQLYKERAETAEYSCSSVSSPCTPTIKPFVVTDGSRIISRAIANSCNLSIGSVQSKLHTATNLEDIFGVPRLPSLGSMEFRRKAKTDIEMEQHRRSSLSCGVKGKHQRLQGGTSQGALFFCLGLSLGLISSFLTNKREVDKLSDLLKQTESLVQDLQDELEMKDSLTVKELAVEDSESQDTQNDPFNNGPLHAFSSEEKLNDCDNVYKDQKAEEESFSKIEAELEAELERLELNMSTSRLDRKISNLVELDADYVPDAVEGVLKAGAIARQSGPQPYAEQDRSGSSTTQSAHYAVSPRELTLRLHEVIQSRLEQRIQELEIALQNSQRKVQNMESQQTSYWTQLCKSESACCSTEGSPDFKEPNQADQPVVINLSAEALDADNEPFDEFTKVNELEEADSPSGLNYSHNQELLQTGGQKEYWLHNSNVIYEAQGKPFTDKTPLTFSTRQVGVDDYYRTTGIVSRGDEDDIGYDGMEEILIKHIVEQARKGSPVVLNAQRALFSPDENEHSQ</sequence>
<evidence type="ECO:0000256" key="1">
    <source>
        <dbReference type="SAM" id="Coils"/>
    </source>
</evidence>
<dbReference type="InterPro" id="IPR040348">
    <property type="entry name" value="POLAR-like"/>
</dbReference>
<accession>A0ABM4U4R0</accession>
<evidence type="ECO:0000256" key="2">
    <source>
        <dbReference type="SAM" id="MobiDB-lite"/>
    </source>
</evidence>
<protein>
    <submittedName>
        <fullName evidence="4">Uncharacterized protein isoform X1</fullName>
    </submittedName>
</protein>
<dbReference type="RefSeq" id="XP_071902267.1">
    <property type="nucleotide sequence ID" value="XM_072046166.1"/>
</dbReference>
<organism evidence="3 4">
    <name type="scientific">Coffea arabica</name>
    <name type="common">Arabian coffee</name>
    <dbReference type="NCBI Taxonomy" id="13443"/>
    <lineage>
        <taxon>Eukaryota</taxon>
        <taxon>Viridiplantae</taxon>
        <taxon>Streptophyta</taxon>
        <taxon>Embryophyta</taxon>
        <taxon>Tracheophyta</taxon>
        <taxon>Spermatophyta</taxon>
        <taxon>Magnoliopsida</taxon>
        <taxon>eudicotyledons</taxon>
        <taxon>Gunneridae</taxon>
        <taxon>Pentapetalae</taxon>
        <taxon>asterids</taxon>
        <taxon>lamiids</taxon>
        <taxon>Gentianales</taxon>
        <taxon>Rubiaceae</taxon>
        <taxon>Ixoroideae</taxon>
        <taxon>Gardenieae complex</taxon>
        <taxon>Bertiereae - Coffeeae clade</taxon>
        <taxon>Coffeeae</taxon>
        <taxon>Coffea</taxon>
    </lineage>
</organism>
<name>A0ABM4U4R0_COFAR</name>
<dbReference type="GeneID" id="140005324"/>